<dbReference type="EC" id="2.5.1.18" evidence="4"/>
<evidence type="ECO:0000256" key="1">
    <source>
        <dbReference type="ARBA" id="ARBA00006494"/>
    </source>
</evidence>
<evidence type="ECO:0000313" key="7">
    <source>
        <dbReference type="EMBL" id="WFD43989.1"/>
    </source>
</evidence>
<sequence length="221" mass="25809">MRDLVKLYFDCVSPWSYIAYNLLKRYRKVWDFDLELEPRSLPYIMKYAQNQPPMIVPNKSAQMLKELSLADRMYNVQVKMPSEFPFNTFILMGFLLKTKELYPENLESAVDLSFDAIWQHGRKLETQEQVRDIARECLKINEESLTEILEFAASRDARQMLSAQSQELVQQGAFGFPWIVATRSLDSKSMRFFGADRMENLAAFFHQTYRGSLATGETARL</sequence>
<evidence type="ECO:0000256" key="5">
    <source>
        <dbReference type="PIRSR" id="PIRSR006386-1"/>
    </source>
</evidence>
<evidence type="ECO:0000256" key="2">
    <source>
        <dbReference type="ARBA" id="ARBA00022679"/>
    </source>
</evidence>
<dbReference type="InterPro" id="IPR001853">
    <property type="entry name" value="DSBA-like_thioredoxin_dom"/>
</dbReference>
<dbReference type="AlphaFoldDB" id="A0AAF0FBQ3"/>
<reference evidence="7" key="1">
    <citation type="submission" date="2023-02" db="EMBL/GenBank/DDBJ databases">
        <title>Mating type loci evolution in Malassezia.</title>
        <authorList>
            <person name="Coelho M.A."/>
        </authorList>
    </citation>
    <scope>NUCLEOTIDE SEQUENCE</scope>
    <source>
        <strain evidence="7">CBS 14136</strain>
    </source>
</reference>
<accession>A0AAF0FBQ3</accession>
<name>A0AAF0FBQ3_9BASI</name>
<proteinExistence type="inferred from homology"/>
<comment type="similarity">
    <text evidence="1 4">Belongs to the GST superfamily. Kappa family.</text>
</comment>
<evidence type="ECO:0000313" key="8">
    <source>
        <dbReference type="Proteomes" id="UP001214628"/>
    </source>
</evidence>
<dbReference type="PANTHER" id="PTHR42943:SF2">
    <property type="entry name" value="GLUTATHIONE S-TRANSFERASE KAPPA 1"/>
    <property type="match status" value="1"/>
</dbReference>
<dbReference type="InterPro" id="IPR036249">
    <property type="entry name" value="Thioredoxin-like_sf"/>
</dbReference>
<dbReference type="SUPFAM" id="SSF52833">
    <property type="entry name" value="Thioredoxin-like"/>
    <property type="match status" value="1"/>
</dbReference>
<evidence type="ECO:0000256" key="3">
    <source>
        <dbReference type="ARBA" id="ARBA00047960"/>
    </source>
</evidence>
<dbReference type="InterPro" id="IPR014440">
    <property type="entry name" value="HCCAis_GSTk"/>
</dbReference>
<evidence type="ECO:0000259" key="6">
    <source>
        <dbReference type="Pfam" id="PF01323"/>
    </source>
</evidence>
<dbReference type="GO" id="GO:0005777">
    <property type="term" value="C:peroxisome"/>
    <property type="evidence" value="ECO:0007669"/>
    <property type="project" value="TreeGrafter"/>
</dbReference>
<dbReference type="PANTHER" id="PTHR42943">
    <property type="entry name" value="GLUTATHIONE S-TRANSFERASE KAPPA"/>
    <property type="match status" value="1"/>
</dbReference>
<keyword evidence="8" id="KW-1185">Reference proteome</keyword>
<feature type="domain" description="DSBA-like thioredoxin" evidence="6">
    <location>
        <begin position="5"/>
        <end position="203"/>
    </location>
</feature>
<dbReference type="InterPro" id="IPR051924">
    <property type="entry name" value="GST_Kappa/NadH"/>
</dbReference>
<gene>
    <name evidence="7" type="ORF">MPSI1_002654</name>
</gene>
<dbReference type="GO" id="GO:0004364">
    <property type="term" value="F:glutathione transferase activity"/>
    <property type="evidence" value="ECO:0007669"/>
    <property type="project" value="UniProtKB-UniRule"/>
</dbReference>
<dbReference type="GO" id="GO:0004602">
    <property type="term" value="F:glutathione peroxidase activity"/>
    <property type="evidence" value="ECO:0007669"/>
    <property type="project" value="TreeGrafter"/>
</dbReference>
<dbReference type="EMBL" id="CP118377">
    <property type="protein sequence ID" value="WFD43989.1"/>
    <property type="molecule type" value="Genomic_DNA"/>
</dbReference>
<dbReference type="GO" id="GO:0005739">
    <property type="term" value="C:mitochondrion"/>
    <property type="evidence" value="ECO:0007669"/>
    <property type="project" value="TreeGrafter"/>
</dbReference>
<feature type="active site" description="Nucleophile" evidence="5">
    <location>
        <position position="13"/>
    </location>
</feature>
<dbReference type="Proteomes" id="UP001214628">
    <property type="component" value="Chromosome 3"/>
</dbReference>
<dbReference type="Gene3D" id="3.40.30.10">
    <property type="entry name" value="Glutaredoxin"/>
    <property type="match status" value="1"/>
</dbReference>
<evidence type="ECO:0000256" key="4">
    <source>
        <dbReference type="PIRNR" id="PIRNR006386"/>
    </source>
</evidence>
<organism evidence="7 8">
    <name type="scientific">Malassezia psittaci</name>
    <dbReference type="NCBI Taxonomy" id="1821823"/>
    <lineage>
        <taxon>Eukaryota</taxon>
        <taxon>Fungi</taxon>
        <taxon>Dikarya</taxon>
        <taxon>Basidiomycota</taxon>
        <taxon>Ustilaginomycotina</taxon>
        <taxon>Malasseziomycetes</taxon>
        <taxon>Malasseziales</taxon>
        <taxon>Malasseziaceae</taxon>
        <taxon>Malassezia</taxon>
    </lineage>
</organism>
<comment type="catalytic activity">
    <reaction evidence="3 4">
        <text>RX + glutathione = an S-substituted glutathione + a halide anion + H(+)</text>
        <dbReference type="Rhea" id="RHEA:16437"/>
        <dbReference type="ChEBI" id="CHEBI:15378"/>
        <dbReference type="ChEBI" id="CHEBI:16042"/>
        <dbReference type="ChEBI" id="CHEBI:17792"/>
        <dbReference type="ChEBI" id="CHEBI:57925"/>
        <dbReference type="ChEBI" id="CHEBI:90779"/>
        <dbReference type="EC" id="2.5.1.18"/>
    </reaction>
</comment>
<dbReference type="PIRSF" id="PIRSF006386">
    <property type="entry name" value="HCCAis_GSTk"/>
    <property type="match status" value="1"/>
</dbReference>
<dbReference type="FunFam" id="3.40.30.10:FF:000096">
    <property type="entry name" value="Glutathione S-transferase kappa"/>
    <property type="match status" value="1"/>
</dbReference>
<dbReference type="GO" id="GO:0006749">
    <property type="term" value="P:glutathione metabolic process"/>
    <property type="evidence" value="ECO:0007669"/>
    <property type="project" value="TreeGrafter"/>
</dbReference>
<protein>
    <recommendedName>
        <fullName evidence="4">Glutathione S-transferase kappa</fullName>
        <ecNumber evidence="4">2.5.1.18</ecNumber>
    </recommendedName>
</protein>
<keyword evidence="2 4" id="KW-0808">Transferase</keyword>
<dbReference type="Pfam" id="PF01323">
    <property type="entry name" value="DSBA"/>
    <property type="match status" value="1"/>
</dbReference>